<evidence type="ECO:0000256" key="1">
    <source>
        <dbReference type="SAM" id="SignalP"/>
    </source>
</evidence>
<keyword evidence="1" id="KW-0732">Signal</keyword>
<evidence type="ECO:0000313" key="2">
    <source>
        <dbReference type="EMBL" id="KWZ44744.1"/>
    </source>
</evidence>
<feature type="signal peptide" evidence="1">
    <location>
        <begin position="1"/>
        <end position="21"/>
    </location>
</feature>
<organism evidence="2 3">
    <name type="scientific">Burkholderia savannae</name>
    <dbReference type="NCBI Taxonomy" id="1637837"/>
    <lineage>
        <taxon>Bacteria</taxon>
        <taxon>Pseudomonadati</taxon>
        <taxon>Pseudomonadota</taxon>
        <taxon>Betaproteobacteria</taxon>
        <taxon>Burkholderiales</taxon>
        <taxon>Burkholderiaceae</taxon>
        <taxon>Burkholderia</taxon>
        <taxon>pseudomallei group</taxon>
    </lineage>
</organism>
<proteinExistence type="predicted"/>
<sequence length="90" mass="10062">MKIFSTIIFSVMMLFSSYASADIVCKSGKINKIETDSNGNLVATILDASYSFSEREVFPLIYSAFSENRDFYIYGNTCYNGAPASHFAIR</sequence>
<protein>
    <recommendedName>
        <fullName evidence="4">KTSC domain-containing protein</fullName>
    </recommendedName>
</protein>
<feature type="chain" id="PRO_5045124807" description="KTSC domain-containing protein" evidence="1">
    <location>
        <begin position="22"/>
        <end position="90"/>
    </location>
</feature>
<reference evidence="2 3" key="1">
    <citation type="submission" date="2015-11" db="EMBL/GenBank/DDBJ databases">
        <authorList>
            <person name="Sahl J."/>
            <person name="Wagner D."/>
            <person name="Keim P."/>
        </authorList>
    </citation>
    <scope>NUCLEOTIDE SEQUENCE [LARGE SCALE GENOMIC DNA]</scope>
    <source>
        <strain evidence="2 3">BDU18</strain>
    </source>
</reference>
<evidence type="ECO:0000313" key="3">
    <source>
        <dbReference type="Proteomes" id="UP000070255"/>
    </source>
</evidence>
<evidence type="ECO:0008006" key="4">
    <source>
        <dbReference type="Google" id="ProtNLM"/>
    </source>
</evidence>
<dbReference type="Proteomes" id="UP000070255">
    <property type="component" value="Unassembled WGS sequence"/>
</dbReference>
<keyword evidence="3" id="KW-1185">Reference proteome</keyword>
<comment type="caution">
    <text evidence="2">The sequence shown here is derived from an EMBL/GenBank/DDBJ whole genome shotgun (WGS) entry which is preliminary data.</text>
</comment>
<dbReference type="EMBL" id="LNJQ01000001">
    <property type="protein sequence ID" value="KWZ44744.1"/>
    <property type="molecule type" value="Genomic_DNA"/>
</dbReference>
<name>A0ABR5TKT0_9BURK</name>
<gene>
    <name evidence="2" type="ORF">WS72_06145</name>
</gene>
<dbReference type="RefSeq" id="WP_059584833.1">
    <property type="nucleotide sequence ID" value="NZ_CP013417.1"/>
</dbReference>
<accession>A0ABR5TKT0</accession>